<evidence type="ECO:0000256" key="2">
    <source>
        <dbReference type="ARBA" id="ARBA00022695"/>
    </source>
</evidence>
<evidence type="ECO:0000256" key="3">
    <source>
        <dbReference type="ARBA" id="ARBA00022722"/>
    </source>
</evidence>
<sequence length="660" mass="75399">MDIRSNESTVFSEINQNFNGPIGKKISDGGSSLSGGFFSGVTMHPEFVRAMIPEFDPEVIEARRWIRKVERFGEVSGCSKGLLWQFAVMRLGVTAKLWYESVDETVANWENFKLKLDESFPARIDEADVHAELMKRTKLRDETYENLAYEIISKARRVSFGEAAIIKYIIRGIPHLHIRSMLSGMLFQSTDELVSALRRMERHEEFKSKIADTSCYFEDSSFRRFNSSNLTGCGKRGHEAKSCNQTSRQDHFETSIGKHQHQLNECFDGQLRNNILTVGREADLNQKCSYSSRKTQKNHGRVSIEQVYFDMFIRLENHLVESQALFDTGSSICLIKNSIVSGKVQFEKSFQNSYVGLNDSKLDILGIFNTEIVINNYIYTLQFKIVPDSTMRPMCILGSDFIKGNNLLVEYDGRFIQFAIKSQLITEESSSLVAAADVPLFDDINSIEVSTDTFLKTDVDILDIGDSGTALKDINRVKSLFVEMYDNKNLRPNQPDIQYTMSIELTDNKPFSFSPRRLSHSQKIEVESQIDKLLKEGVIEESNSPYASRIVLVKNKDKSWRMCVDYRELNKITVKDRYPLPVIEEQLDSSVSICSLMVVWRFAGGGRGNTLTEFLKDPGWTDDGISLWTVAYRWYEWLLNHGDGLSRALDPLCIVLWRLG</sequence>
<protein>
    <recommendedName>
        <fullName evidence="7">Peptidase A2 domain-containing protein</fullName>
    </recommendedName>
</protein>
<dbReference type="Gene3D" id="2.40.70.10">
    <property type="entry name" value="Acid Proteases"/>
    <property type="match status" value="1"/>
</dbReference>
<dbReference type="PANTHER" id="PTHR37984:SF5">
    <property type="entry name" value="PROTEIN NYNRIN-LIKE"/>
    <property type="match status" value="1"/>
</dbReference>
<evidence type="ECO:0000313" key="6">
    <source>
        <dbReference type="Proteomes" id="UP000069940"/>
    </source>
</evidence>
<dbReference type="SUPFAM" id="SSF50630">
    <property type="entry name" value="Acid proteases"/>
    <property type="match status" value="1"/>
</dbReference>
<evidence type="ECO:0008006" key="7">
    <source>
        <dbReference type="Google" id="ProtNLM"/>
    </source>
</evidence>
<reference evidence="5" key="2">
    <citation type="submission" date="2025-05" db="UniProtKB">
        <authorList>
            <consortium name="EnsemblMetazoa"/>
        </authorList>
    </citation>
    <scope>IDENTIFICATION</scope>
    <source>
        <strain evidence="5">Foshan</strain>
    </source>
</reference>
<organism evidence="5 6">
    <name type="scientific">Aedes albopictus</name>
    <name type="common">Asian tiger mosquito</name>
    <name type="synonym">Stegomyia albopicta</name>
    <dbReference type="NCBI Taxonomy" id="7160"/>
    <lineage>
        <taxon>Eukaryota</taxon>
        <taxon>Metazoa</taxon>
        <taxon>Ecdysozoa</taxon>
        <taxon>Arthropoda</taxon>
        <taxon>Hexapoda</taxon>
        <taxon>Insecta</taxon>
        <taxon>Pterygota</taxon>
        <taxon>Neoptera</taxon>
        <taxon>Endopterygota</taxon>
        <taxon>Diptera</taxon>
        <taxon>Nematocera</taxon>
        <taxon>Culicoidea</taxon>
        <taxon>Culicidae</taxon>
        <taxon>Culicinae</taxon>
        <taxon>Aedini</taxon>
        <taxon>Aedes</taxon>
        <taxon>Stegomyia</taxon>
    </lineage>
</organism>
<dbReference type="EnsemblMetazoa" id="AALFPA23_005348.R6820">
    <property type="protein sequence ID" value="AALFPA23_005348.P6820"/>
    <property type="gene ID" value="AALFPA23_005348"/>
</dbReference>
<dbReference type="InterPro" id="IPR050951">
    <property type="entry name" value="Retrovirus_Pol_polyprotein"/>
</dbReference>
<reference evidence="6" key="1">
    <citation type="journal article" date="2015" name="Proc. Natl. Acad. Sci. U.S.A.">
        <title>Genome sequence of the Asian Tiger mosquito, Aedes albopictus, reveals insights into its biology, genetics, and evolution.</title>
        <authorList>
            <person name="Chen X.G."/>
            <person name="Jiang X."/>
            <person name="Gu J."/>
            <person name="Xu M."/>
            <person name="Wu Y."/>
            <person name="Deng Y."/>
            <person name="Zhang C."/>
            <person name="Bonizzoni M."/>
            <person name="Dermauw W."/>
            <person name="Vontas J."/>
            <person name="Armbruster P."/>
            <person name="Huang X."/>
            <person name="Yang Y."/>
            <person name="Zhang H."/>
            <person name="He W."/>
            <person name="Peng H."/>
            <person name="Liu Y."/>
            <person name="Wu K."/>
            <person name="Chen J."/>
            <person name="Lirakis M."/>
            <person name="Topalis P."/>
            <person name="Van Leeuwen T."/>
            <person name="Hall A.B."/>
            <person name="Jiang X."/>
            <person name="Thorpe C."/>
            <person name="Mueller R.L."/>
            <person name="Sun C."/>
            <person name="Waterhouse R.M."/>
            <person name="Yan G."/>
            <person name="Tu Z.J."/>
            <person name="Fang X."/>
            <person name="James A.A."/>
        </authorList>
    </citation>
    <scope>NUCLEOTIDE SEQUENCE [LARGE SCALE GENOMIC DNA]</scope>
    <source>
        <strain evidence="6">Foshan</strain>
    </source>
</reference>
<keyword evidence="6" id="KW-1185">Reference proteome</keyword>
<keyword evidence="3" id="KW-0540">Nuclease</keyword>
<dbReference type="RefSeq" id="XP_062710630.1">
    <property type="nucleotide sequence ID" value="XM_062854646.1"/>
</dbReference>
<evidence type="ECO:0000256" key="1">
    <source>
        <dbReference type="ARBA" id="ARBA00022679"/>
    </source>
</evidence>
<keyword evidence="2" id="KW-0548">Nucleotidyltransferase</keyword>
<dbReference type="SUPFAM" id="SSF56672">
    <property type="entry name" value="DNA/RNA polymerases"/>
    <property type="match status" value="1"/>
</dbReference>
<evidence type="ECO:0000313" key="5">
    <source>
        <dbReference type="EnsemblMetazoa" id="AALFPA23_005348.P6820"/>
    </source>
</evidence>
<accession>A0ABM1Y3J9</accession>
<name>A0ABM1Y3J9_AEDAL</name>
<keyword evidence="4" id="KW-0378">Hydrolase</keyword>
<evidence type="ECO:0000256" key="4">
    <source>
        <dbReference type="ARBA" id="ARBA00022759"/>
    </source>
</evidence>
<dbReference type="InterPro" id="IPR021109">
    <property type="entry name" value="Peptidase_aspartic_dom_sf"/>
</dbReference>
<dbReference type="Proteomes" id="UP000069940">
    <property type="component" value="Unassembled WGS sequence"/>
</dbReference>
<keyword evidence="1" id="KW-0808">Transferase</keyword>
<proteinExistence type="predicted"/>
<dbReference type="Gene3D" id="3.10.10.10">
    <property type="entry name" value="HIV Type 1 Reverse Transcriptase, subunit A, domain 1"/>
    <property type="match status" value="1"/>
</dbReference>
<dbReference type="InterPro" id="IPR043502">
    <property type="entry name" value="DNA/RNA_pol_sf"/>
</dbReference>
<dbReference type="PANTHER" id="PTHR37984">
    <property type="entry name" value="PROTEIN CBG26694"/>
    <property type="match status" value="1"/>
</dbReference>
<keyword evidence="4" id="KW-0255">Endonuclease</keyword>
<dbReference type="GeneID" id="134288774"/>